<dbReference type="RefSeq" id="WP_203717717.1">
    <property type="nucleotide sequence ID" value="NZ_BONE01000072.1"/>
</dbReference>
<dbReference type="Pfam" id="PF00440">
    <property type="entry name" value="TetR_N"/>
    <property type="match status" value="1"/>
</dbReference>
<keyword evidence="5" id="KW-1185">Reference proteome</keyword>
<evidence type="ECO:0000259" key="3">
    <source>
        <dbReference type="PROSITE" id="PS50977"/>
    </source>
</evidence>
<protein>
    <submittedName>
        <fullName evidence="4">TetR family transcriptional regulator</fullName>
    </submittedName>
</protein>
<feature type="DNA-binding region" description="H-T-H motif" evidence="2">
    <location>
        <begin position="37"/>
        <end position="56"/>
    </location>
</feature>
<dbReference type="PROSITE" id="PS50977">
    <property type="entry name" value="HTH_TETR_2"/>
    <property type="match status" value="1"/>
</dbReference>
<dbReference type="InterPro" id="IPR050109">
    <property type="entry name" value="HTH-type_TetR-like_transc_reg"/>
</dbReference>
<sequence length="213" mass="22260">MRKVTLPPASGQAESTPERLVTAVETLLAERPDLDVSLRDITAAAGTNVAAVNYHFGSKDALVTAVIERALTAHAGQQLAALRAARAAERCDLEGVVRAWIGPSVEAGTALIPRVAARVVSGGSPELRELGTRTHAETYALLFALLAERLPALSTAELTFRVNMAATAVASMIVGPFDETSVAGRPPVARDAHTLDRAVRFIVAGLQAPPATP</sequence>
<dbReference type="InterPro" id="IPR041586">
    <property type="entry name" value="PsrA_TetR_C"/>
</dbReference>
<keyword evidence="1 2" id="KW-0238">DNA-binding</keyword>
<dbReference type="InterPro" id="IPR009057">
    <property type="entry name" value="Homeodomain-like_sf"/>
</dbReference>
<dbReference type="SUPFAM" id="SSF48498">
    <property type="entry name" value="Tetracyclin repressor-like, C-terminal domain"/>
    <property type="match status" value="1"/>
</dbReference>
<evidence type="ECO:0000313" key="4">
    <source>
        <dbReference type="EMBL" id="GIF76854.1"/>
    </source>
</evidence>
<dbReference type="EMBL" id="BONE01000072">
    <property type="protein sequence ID" value="GIF76854.1"/>
    <property type="molecule type" value="Genomic_DNA"/>
</dbReference>
<dbReference type="SUPFAM" id="SSF46689">
    <property type="entry name" value="Homeodomain-like"/>
    <property type="match status" value="1"/>
</dbReference>
<reference evidence="4 5" key="1">
    <citation type="submission" date="2021-01" db="EMBL/GenBank/DDBJ databases">
        <title>Whole genome shotgun sequence of Asanoa siamensis NBRC 107932.</title>
        <authorList>
            <person name="Komaki H."/>
            <person name="Tamura T."/>
        </authorList>
    </citation>
    <scope>NUCLEOTIDE SEQUENCE [LARGE SCALE GENOMIC DNA]</scope>
    <source>
        <strain evidence="4 5">NBRC 107932</strain>
    </source>
</reference>
<dbReference type="PANTHER" id="PTHR30055:SF235">
    <property type="entry name" value="TRANSCRIPTIONAL REGULATORY PROTEIN"/>
    <property type="match status" value="1"/>
</dbReference>
<evidence type="ECO:0000256" key="2">
    <source>
        <dbReference type="PROSITE-ProRule" id="PRU00335"/>
    </source>
</evidence>
<dbReference type="PANTHER" id="PTHR30055">
    <property type="entry name" value="HTH-TYPE TRANSCRIPTIONAL REGULATOR RUTR"/>
    <property type="match status" value="1"/>
</dbReference>
<dbReference type="Proteomes" id="UP000604117">
    <property type="component" value="Unassembled WGS sequence"/>
</dbReference>
<feature type="domain" description="HTH tetR-type" evidence="3">
    <location>
        <begin position="14"/>
        <end position="74"/>
    </location>
</feature>
<comment type="caution">
    <text evidence="4">The sequence shown here is derived from an EMBL/GenBank/DDBJ whole genome shotgun (WGS) entry which is preliminary data.</text>
</comment>
<proteinExistence type="predicted"/>
<evidence type="ECO:0000313" key="5">
    <source>
        <dbReference type="Proteomes" id="UP000604117"/>
    </source>
</evidence>
<organism evidence="4 5">
    <name type="scientific">Asanoa siamensis</name>
    <dbReference type="NCBI Taxonomy" id="926357"/>
    <lineage>
        <taxon>Bacteria</taxon>
        <taxon>Bacillati</taxon>
        <taxon>Actinomycetota</taxon>
        <taxon>Actinomycetes</taxon>
        <taxon>Micromonosporales</taxon>
        <taxon>Micromonosporaceae</taxon>
        <taxon>Asanoa</taxon>
    </lineage>
</organism>
<evidence type="ECO:0000256" key="1">
    <source>
        <dbReference type="ARBA" id="ARBA00023125"/>
    </source>
</evidence>
<name>A0ABQ4CZX9_9ACTN</name>
<dbReference type="InterPro" id="IPR001647">
    <property type="entry name" value="HTH_TetR"/>
</dbReference>
<dbReference type="Gene3D" id="1.10.357.10">
    <property type="entry name" value="Tetracycline Repressor, domain 2"/>
    <property type="match status" value="1"/>
</dbReference>
<gene>
    <name evidence="4" type="primary">psrA</name>
    <name evidence="4" type="ORF">Asi02nite_63720</name>
</gene>
<accession>A0ABQ4CZX9</accession>
<dbReference type="InterPro" id="IPR036271">
    <property type="entry name" value="Tet_transcr_reg_TetR-rel_C_sf"/>
</dbReference>
<dbReference type="Pfam" id="PF17939">
    <property type="entry name" value="TetR_C_30"/>
    <property type="match status" value="1"/>
</dbReference>